<evidence type="ECO:0000313" key="2">
    <source>
        <dbReference type="Proteomes" id="UP001174909"/>
    </source>
</evidence>
<gene>
    <name evidence="1" type="ORF">GBAR_LOCUS30018</name>
</gene>
<feature type="non-terminal residue" evidence="1">
    <location>
        <position position="1"/>
    </location>
</feature>
<sequence>MDGVVSAGDYDLQATMVECCISALRESGGRSSHAHRWFSDHTLISAFM</sequence>
<name>A0AA35TWG1_GEOBA</name>
<accession>A0AA35TWG1</accession>
<protein>
    <submittedName>
        <fullName evidence="1">Uncharacterized protein</fullName>
    </submittedName>
</protein>
<keyword evidence="2" id="KW-1185">Reference proteome</keyword>
<reference evidence="1" key="1">
    <citation type="submission" date="2023-03" db="EMBL/GenBank/DDBJ databases">
        <authorList>
            <person name="Steffen K."/>
            <person name="Cardenas P."/>
        </authorList>
    </citation>
    <scope>NUCLEOTIDE SEQUENCE</scope>
</reference>
<proteinExistence type="predicted"/>
<evidence type="ECO:0000313" key="1">
    <source>
        <dbReference type="EMBL" id="CAI8055009.1"/>
    </source>
</evidence>
<dbReference type="EMBL" id="CASHTH010004234">
    <property type="protein sequence ID" value="CAI8055009.1"/>
    <property type="molecule type" value="Genomic_DNA"/>
</dbReference>
<dbReference type="AlphaFoldDB" id="A0AA35TWG1"/>
<dbReference type="Proteomes" id="UP001174909">
    <property type="component" value="Unassembled WGS sequence"/>
</dbReference>
<organism evidence="1 2">
    <name type="scientific">Geodia barretti</name>
    <name type="common">Barrett's horny sponge</name>
    <dbReference type="NCBI Taxonomy" id="519541"/>
    <lineage>
        <taxon>Eukaryota</taxon>
        <taxon>Metazoa</taxon>
        <taxon>Porifera</taxon>
        <taxon>Demospongiae</taxon>
        <taxon>Heteroscleromorpha</taxon>
        <taxon>Tetractinellida</taxon>
        <taxon>Astrophorina</taxon>
        <taxon>Geodiidae</taxon>
        <taxon>Geodia</taxon>
    </lineage>
</organism>
<comment type="caution">
    <text evidence="1">The sequence shown here is derived from an EMBL/GenBank/DDBJ whole genome shotgun (WGS) entry which is preliminary data.</text>
</comment>